<comment type="caution">
    <text evidence="2">The sequence shown here is derived from an EMBL/GenBank/DDBJ whole genome shotgun (WGS) entry which is preliminary data.</text>
</comment>
<feature type="compositionally biased region" description="Basic and acidic residues" evidence="1">
    <location>
        <begin position="238"/>
        <end position="252"/>
    </location>
</feature>
<evidence type="ECO:0000313" key="3">
    <source>
        <dbReference type="Proteomes" id="UP000433876"/>
    </source>
</evidence>
<feature type="compositionally biased region" description="Polar residues" evidence="1">
    <location>
        <begin position="472"/>
        <end position="501"/>
    </location>
</feature>
<dbReference type="AlphaFoldDB" id="A0A8S8ZZQ5"/>
<feature type="region of interest" description="Disordered" evidence="1">
    <location>
        <begin position="472"/>
        <end position="601"/>
    </location>
</feature>
<feature type="compositionally biased region" description="Polar residues" evidence="1">
    <location>
        <begin position="555"/>
        <end position="569"/>
    </location>
</feature>
<organism evidence="2 3">
    <name type="scientific">Sordaria macrospora</name>
    <dbReference type="NCBI Taxonomy" id="5147"/>
    <lineage>
        <taxon>Eukaryota</taxon>
        <taxon>Fungi</taxon>
        <taxon>Dikarya</taxon>
        <taxon>Ascomycota</taxon>
        <taxon>Pezizomycotina</taxon>
        <taxon>Sordariomycetes</taxon>
        <taxon>Sordariomycetidae</taxon>
        <taxon>Sordariales</taxon>
        <taxon>Sordariaceae</taxon>
        <taxon>Sordaria</taxon>
    </lineage>
</organism>
<evidence type="ECO:0000256" key="1">
    <source>
        <dbReference type="SAM" id="MobiDB-lite"/>
    </source>
</evidence>
<feature type="region of interest" description="Disordered" evidence="1">
    <location>
        <begin position="214"/>
        <end position="267"/>
    </location>
</feature>
<feature type="compositionally biased region" description="Low complexity" evidence="1">
    <location>
        <begin position="503"/>
        <end position="515"/>
    </location>
</feature>
<feature type="region of interest" description="Disordered" evidence="1">
    <location>
        <begin position="361"/>
        <end position="420"/>
    </location>
</feature>
<accession>A0A8S8ZZQ5</accession>
<dbReference type="Proteomes" id="UP000433876">
    <property type="component" value="Unassembled WGS sequence"/>
</dbReference>
<feature type="compositionally biased region" description="Polar residues" evidence="1">
    <location>
        <begin position="405"/>
        <end position="420"/>
    </location>
</feature>
<sequence length="662" mass="73003">MCLEKRKLYTVCGHVSSGVRLCEQQRQLEDAFEAPSPSNINGSGSGVPTTSKIFFCPRLSSLINPSTPQTHHRPPPFCRLPYPYFTETRFGFCGRCQAYYRSTSSSFAFPPHSASSADTEIGTETATETGICDDQNVRGWNEPVDAECVPGKVIFDKETEYKEDPKVQRGEIIMLERLVPFCGEDVGGRIMKLEDIRWKTIMWGEEGRKKMEWKGELEGEKEQEEQEDEEKEKEDEEKERQEYSGPKSREPETSSPHSTAATATDSDVADELVKRALTSSYHNVLARLAMNASDHQSYLSSIHSQETHFSQITHEEYDGDERKRLINNTTKAADLQPEFSASEVEDIYKYDYQQFSEITEERTSQYTKSQPFKELASQPSSDSFPGIVTSLSPIPRKKTAFPPRKQSSSNHNSTHSVRLTKSNLARFIEGTDSGGGKDETLSTSTVRVTIQPPHSPTAFSVAAAVSTRTTTNNFVNSSLPGQPKSKNADSQTTSPVSTAQFRPSPSLSHHLLSPSRAPCPANATVGGGGSIQSWEDFTISTPSQSIHSSWREGRQSQVTETGRNGSGSSVALGLGQLILATNSPNLSPNTSGRNTPRLRRTPRIQGTPRLQALHEDIYLNPEQEHVDDDSGSGLGAPVFGELAAGIVEKENDKTEGKGKDIH</sequence>
<protein>
    <submittedName>
        <fullName evidence="2">Uncharacterized protein</fullName>
    </submittedName>
</protein>
<feature type="compositionally biased region" description="Polar residues" evidence="1">
    <location>
        <begin position="531"/>
        <end position="548"/>
    </location>
</feature>
<proteinExistence type="predicted"/>
<name>A0A8S8ZZQ5_SORMA</name>
<dbReference type="EMBL" id="NMPR01000005">
    <property type="protein sequence ID" value="KAA8636244.1"/>
    <property type="molecule type" value="Genomic_DNA"/>
</dbReference>
<feature type="compositionally biased region" description="Acidic residues" evidence="1">
    <location>
        <begin position="221"/>
        <end position="237"/>
    </location>
</feature>
<evidence type="ECO:0000313" key="2">
    <source>
        <dbReference type="EMBL" id="KAA8636244.1"/>
    </source>
</evidence>
<gene>
    <name evidence="2" type="ORF">SMACR_05038</name>
</gene>
<feature type="compositionally biased region" description="Low complexity" evidence="1">
    <location>
        <begin position="253"/>
        <end position="266"/>
    </location>
</feature>
<feature type="compositionally biased region" description="Polar residues" evidence="1">
    <location>
        <begin position="579"/>
        <end position="594"/>
    </location>
</feature>
<dbReference type="OMA" id="LEDIRWK"/>
<reference evidence="2 3" key="1">
    <citation type="submission" date="2017-07" db="EMBL/GenBank/DDBJ databases">
        <title>Genome sequence of the Sordaria macrospora wild type strain R19027.</title>
        <authorList>
            <person name="Nowrousian M."/>
            <person name="Teichert I."/>
            <person name="Kueck U."/>
        </authorList>
    </citation>
    <scope>NUCLEOTIDE SEQUENCE [LARGE SCALE GENOMIC DNA]</scope>
    <source>
        <strain evidence="2 3">R19027</strain>
        <tissue evidence="2">Mycelium</tissue>
    </source>
</reference>
<dbReference type="VEuPathDB" id="FungiDB:SMAC_05038"/>